<feature type="repeat" description="WD" evidence="5">
    <location>
        <begin position="122"/>
        <end position="163"/>
    </location>
</feature>
<dbReference type="InterPro" id="IPR051179">
    <property type="entry name" value="WD_repeat_multifunction"/>
</dbReference>
<keyword evidence="1 5" id="KW-0853">WD repeat</keyword>
<dbReference type="Gene3D" id="2.130.10.10">
    <property type="entry name" value="YVTN repeat-like/Quinoprotein amine dehydrogenase"/>
    <property type="match status" value="2"/>
</dbReference>
<dbReference type="InterPro" id="IPR036322">
    <property type="entry name" value="WD40_repeat_dom_sf"/>
</dbReference>
<proteinExistence type="inferred from homology"/>
<evidence type="ECO:0000256" key="4">
    <source>
        <dbReference type="ARBA" id="ARBA00038321"/>
    </source>
</evidence>
<protein>
    <submittedName>
        <fullName evidence="7">Proteasomal ATPase-associated factor 1</fullName>
    </submittedName>
</protein>
<dbReference type="Pfam" id="PF00400">
    <property type="entry name" value="WD40"/>
    <property type="match status" value="2"/>
</dbReference>
<dbReference type="SMART" id="SM00320">
    <property type="entry name" value="WD40"/>
    <property type="match status" value="5"/>
</dbReference>
<dbReference type="Pfam" id="PF12894">
    <property type="entry name" value="ANAPC4_WD40"/>
    <property type="match status" value="1"/>
</dbReference>
<feature type="repeat" description="WD" evidence="5">
    <location>
        <begin position="164"/>
        <end position="196"/>
    </location>
</feature>
<evidence type="ECO:0000256" key="1">
    <source>
        <dbReference type="ARBA" id="ARBA00022574"/>
    </source>
</evidence>
<dbReference type="PROSITE" id="PS50082">
    <property type="entry name" value="WD_REPEATS_2"/>
    <property type="match status" value="2"/>
</dbReference>
<evidence type="ECO:0000256" key="3">
    <source>
        <dbReference type="ARBA" id="ARBA00022942"/>
    </source>
</evidence>
<comment type="caution">
    <text evidence="7">The sequence shown here is derived from an EMBL/GenBank/DDBJ whole genome shotgun (WGS) entry which is preliminary data.</text>
</comment>
<accession>A0AAN8X2H4</accession>
<feature type="domain" description="Anaphase-promoting complex subunit 4-like WD40" evidence="6">
    <location>
        <begin position="236"/>
        <end position="282"/>
    </location>
</feature>
<dbReference type="Proteomes" id="UP001381693">
    <property type="component" value="Unassembled WGS sequence"/>
</dbReference>
<dbReference type="PANTHER" id="PTHR19857">
    <property type="entry name" value="MITOCHONDRIAL DIVISION PROTEIN 1-RELATED"/>
    <property type="match status" value="1"/>
</dbReference>
<dbReference type="PROSITE" id="PS50294">
    <property type="entry name" value="WD_REPEATS_REGION"/>
    <property type="match status" value="2"/>
</dbReference>
<dbReference type="InterPro" id="IPR001680">
    <property type="entry name" value="WD40_rpt"/>
</dbReference>
<keyword evidence="2" id="KW-0677">Repeat</keyword>
<evidence type="ECO:0000256" key="2">
    <source>
        <dbReference type="ARBA" id="ARBA00022737"/>
    </source>
</evidence>
<comment type="similarity">
    <text evidence="4">Belongs to the WD repeat PAAF1/RPN14 family.</text>
</comment>
<evidence type="ECO:0000259" key="6">
    <source>
        <dbReference type="Pfam" id="PF12894"/>
    </source>
</evidence>
<dbReference type="InterPro" id="IPR015943">
    <property type="entry name" value="WD40/YVTN_repeat-like_dom_sf"/>
</dbReference>
<dbReference type="GO" id="GO:0000502">
    <property type="term" value="C:proteasome complex"/>
    <property type="evidence" value="ECO:0007669"/>
    <property type="project" value="UniProtKB-KW"/>
</dbReference>
<dbReference type="EMBL" id="JAXCGZ010014020">
    <property type="protein sequence ID" value="KAK7071714.1"/>
    <property type="molecule type" value="Genomic_DNA"/>
</dbReference>
<dbReference type="SUPFAM" id="SSF50978">
    <property type="entry name" value="WD40 repeat-like"/>
    <property type="match status" value="1"/>
</dbReference>
<gene>
    <name evidence="7" type="primary">PAAF1</name>
    <name evidence="7" type="ORF">SK128_021745</name>
</gene>
<reference evidence="7 8" key="1">
    <citation type="submission" date="2023-11" db="EMBL/GenBank/DDBJ databases">
        <title>Halocaridina rubra genome assembly.</title>
        <authorList>
            <person name="Smith C."/>
        </authorList>
    </citation>
    <scope>NUCLEOTIDE SEQUENCE [LARGE SCALE GENOMIC DNA]</scope>
    <source>
        <strain evidence="7">EP-1</strain>
        <tissue evidence="7">Whole</tissue>
    </source>
</reference>
<evidence type="ECO:0000313" key="7">
    <source>
        <dbReference type="EMBL" id="KAK7071714.1"/>
    </source>
</evidence>
<dbReference type="AlphaFoldDB" id="A0AAN8X2H4"/>
<sequence>MAGHKSVLVIQSDWHDTLRNNDSTAWILRKPLGEKAEYGKIGGSAADDIFTVQSRTERTLSVTHKPSGLTTVFVSPVSTFNRIHSKSVICLDVADGGLGISVCTENKLAVWETETGEVRRSLEGHVFDVYTCRLFPSGIVVLSGGGDMQLRIWDAATGACPVVLKGHTAAVLDTAIVDRGKNIVSVSKDGTAKLWNCGQVKCIATLLSVECPINCCAITDVTGLVDLPAPMEEPDELEHCTSGKLLLVGCEDGKVFLVGVESRSVIGSFALGQNVLCVCWASPTVGVIGLSDGQLVAIDAMTPSKRPLSHDSSSPVESMAAYKGGVLVGRRDGLCQFYSLDGTSPFQLTGSDCDPVYKISSDSNNIYTACRDGLIRKYRGRDLNL</sequence>
<organism evidence="7 8">
    <name type="scientific">Halocaridina rubra</name>
    <name type="common">Hawaiian red shrimp</name>
    <dbReference type="NCBI Taxonomy" id="373956"/>
    <lineage>
        <taxon>Eukaryota</taxon>
        <taxon>Metazoa</taxon>
        <taxon>Ecdysozoa</taxon>
        <taxon>Arthropoda</taxon>
        <taxon>Crustacea</taxon>
        <taxon>Multicrustacea</taxon>
        <taxon>Malacostraca</taxon>
        <taxon>Eumalacostraca</taxon>
        <taxon>Eucarida</taxon>
        <taxon>Decapoda</taxon>
        <taxon>Pleocyemata</taxon>
        <taxon>Caridea</taxon>
        <taxon>Atyoidea</taxon>
        <taxon>Atyidae</taxon>
        <taxon>Halocaridina</taxon>
    </lineage>
</organism>
<name>A0AAN8X2H4_HALRR</name>
<evidence type="ECO:0000313" key="8">
    <source>
        <dbReference type="Proteomes" id="UP001381693"/>
    </source>
</evidence>
<keyword evidence="3" id="KW-0647">Proteasome</keyword>
<dbReference type="InterPro" id="IPR019775">
    <property type="entry name" value="WD40_repeat_CS"/>
</dbReference>
<keyword evidence="8" id="KW-1185">Reference proteome</keyword>
<dbReference type="InterPro" id="IPR024977">
    <property type="entry name" value="Apc4-like_WD40_dom"/>
</dbReference>
<dbReference type="PANTHER" id="PTHR19857:SF19">
    <property type="entry name" value="26S PROTEASOME REGULATORY SUBUNIT RPN14"/>
    <property type="match status" value="1"/>
</dbReference>
<evidence type="ECO:0000256" key="5">
    <source>
        <dbReference type="PROSITE-ProRule" id="PRU00221"/>
    </source>
</evidence>
<dbReference type="PROSITE" id="PS00678">
    <property type="entry name" value="WD_REPEATS_1"/>
    <property type="match status" value="1"/>
</dbReference>